<dbReference type="OrthoDB" id="9803027at2"/>
<feature type="domain" description="Amidohydrolase-related" evidence="2">
    <location>
        <begin position="344"/>
        <end position="393"/>
    </location>
</feature>
<organism evidence="3 4">
    <name type="scientific">Achromobacter spanius</name>
    <dbReference type="NCBI Taxonomy" id="217203"/>
    <lineage>
        <taxon>Bacteria</taxon>
        <taxon>Pseudomonadati</taxon>
        <taxon>Pseudomonadota</taxon>
        <taxon>Betaproteobacteria</taxon>
        <taxon>Burkholderiales</taxon>
        <taxon>Alcaligenaceae</taxon>
        <taxon>Achromobacter</taxon>
    </lineage>
</organism>
<dbReference type="SUPFAM" id="SSF51338">
    <property type="entry name" value="Composite domain of metallo-dependent hydrolases"/>
    <property type="match status" value="1"/>
</dbReference>
<evidence type="ECO:0000259" key="2">
    <source>
        <dbReference type="Pfam" id="PF01979"/>
    </source>
</evidence>
<accession>A0A2S5GIZ6</accession>
<dbReference type="PANTHER" id="PTHR11647:SF1">
    <property type="entry name" value="COLLAPSIN RESPONSE MEDIATOR PROTEIN"/>
    <property type="match status" value="1"/>
</dbReference>
<dbReference type="GO" id="GO:0005829">
    <property type="term" value="C:cytosol"/>
    <property type="evidence" value="ECO:0007669"/>
    <property type="project" value="TreeGrafter"/>
</dbReference>
<proteinExistence type="predicted"/>
<comment type="cofactor">
    <cofactor evidence="1">
        <name>Zn(2+)</name>
        <dbReference type="ChEBI" id="CHEBI:29105"/>
    </cofactor>
</comment>
<dbReference type="InterPro" id="IPR050378">
    <property type="entry name" value="Metallo-dep_Hydrolases_sf"/>
</dbReference>
<evidence type="ECO:0000256" key="1">
    <source>
        <dbReference type="ARBA" id="ARBA00001947"/>
    </source>
</evidence>
<dbReference type="GO" id="GO:0016812">
    <property type="term" value="F:hydrolase activity, acting on carbon-nitrogen (but not peptide) bonds, in cyclic amides"/>
    <property type="evidence" value="ECO:0007669"/>
    <property type="project" value="TreeGrafter"/>
</dbReference>
<dbReference type="AlphaFoldDB" id="A0A2S5GIZ6"/>
<evidence type="ECO:0000313" key="3">
    <source>
        <dbReference type="EMBL" id="PPA73037.1"/>
    </source>
</evidence>
<dbReference type="Gene3D" id="3.20.20.140">
    <property type="entry name" value="Metal-dependent hydrolases"/>
    <property type="match status" value="1"/>
</dbReference>
<gene>
    <name evidence="3" type="ORF">C4E15_28015</name>
</gene>
<dbReference type="InterPro" id="IPR006680">
    <property type="entry name" value="Amidohydro-rel"/>
</dbReference>
<protein>
    <submittedName>
        <fullName evidence="3">Allantoinase</fullName>
    </submittedName>
</protein>
<dbReference type="Pfam" id="PF01979">
    <property type="entry name" value="Amidohydro_1"/>
    <property type="match status" value="1"/>
</dbReference>
<dbReference type="PANTHER" id="PTHR11647">
    <property type="entry name" value="HYDRANTOINASE/DIHYDROPYRIMIDINASE FAMILY MEMBER"/>
    <property type="match status" value="1"/>
</dbReference>
<dbReference type="SUPFAM" id="SSF51556">
    <property type="entry name" value="Metallo-dependent hydrolases"/>
    <property type="match status" value="1"/>
</dbReference>
<dbReference type="InterPro" id="IPR032466">
    <property type="entry name" value="Metal_Hydrolase"/>
</dbReference>
<evidence type="ECO:0000313" key="4">
    <source>
        <dbReference type="Proteomes" id="UP000239990"/>
    </source>
</evidence>
<dbReference type="InterPro" id="IPR011059">
    <property type="entry name" value="Metal-dep_hydrolase_composite"/>
</dbReference>
<dbReference type="RefSeq" id="WP_104145675.1">
    <property type="nucleotide sequence ID" value="NZ_PREU01000018.1"/>
</dbReference>
<name>A0A2S5GIZ6_9BURK</name>
<dbReference type="Gene3D" id="2.30.40.10">
    <property type="entry name" value="Urease, subunit C, domain 1"/>
    <property type="match status" value="1"/>
</dbReference>
<dbReference type="Proteomes" id="UP000239990">
    <property type="component" value="Unassembled WGS sequence"/>
</dbReference>
<dbReference type="EMBL" id="PREU01000018">
    <property type="protein sequence ID" value="PPA73037.1"/>
    <property type="molecule type" value="Genomic_DNA"/>
</dbReference>
<reference evidence="3 4" key="1">
    <citation type="submission" date="2018-02" db="EMBL/GenBank/DDBJ databases">
        <title>Draft Genome of Achromobacter spanius stain 6.</title>
        <authorList>
            <person name="Gunasekera T.S."/>
            <person name="Radwan O."/>
            <person name="Ruiz O.N."/>
        </authorList>
    </citation>
    <scope>NUCLEOTIDE SEQUENCE [LARGE SCALE GENOMIC DNA]</scope>
    <source>
        <strain evidence="3 4">6</strain>
    </source>
</reference>
<sequence>MSDFDMVIRGSLVNADSILEDGWLGIMDGKIAAMGSHSPPAARDLVDARGLWVLPGAVDSRTYIGGWADGCGIRRASRAAAAGGVTTLVDMPYEHAEVVASRAQLDAMVSRIGREAHVDVAVAGTVNTQHGLDAADALASGGVCAFSIPTFEHERNRFAHHESDLLQAFQGIARFGLACSMHNHARLTASRNARRLLDAGRAGREVLARANLPLIEGLTTRLLCRVGAAAGVRMQAADVWSEEGYAMCARYRQAGHWVTIETSLRSLVMSTEDAMQQFGGSADDYPLLRPSVEVDALWRRLATDMCTFVSSGYQARGDDAGDDSAPTVDYGPDLLLPALWSGCESRGLSPTLVVRLLSQKPAEHFLLDDRKGSFDIGKDADFVVLAPGRSAAQPEQAFGRPYTVHVFGTWRRGELVYDGSQVQGEPGKGRYLRPRATVRDERGAMMM</sequence>
<comment type="caution">
    <text evidence="3">The sequence shown here is derived from an EMBL/GenBank/DDBJ whole genome shotgun (WGS) entry which is preliminary data.</text>
</comment>